<dbReference type="RefSeq" id="WP_149332822.1">
    <property type="nucleotide sequence ID" value="NZ_QOVF01000003.1"/>
</dbReference>
<accession>A0A7V7GSH7</accession>
<dbReference type="EMBL" id="QOVF01000003">
    <property type="protein sequence ID" value="KAA0693964.1"/>
    <property type="molecule type" value="Genomic_DNA"/>
</dbReference>
<evidence type="ECO:0000256" key="1">
    <source>
        <dbReference type="SAM" id="Coils"/>
    </source>
</evidence>
<dbReference type="OrthoDB" id="6080407at2"/>
<dbReference type="AlphaFoldDB" id="A0A7V7GSH7"/>
<evidence type="ECO:0000313" key="3">
    <source>
        <dbReference type="EMBL" id="KAA0693964.1"/>
    </source>
</evidence>
<comment type="caution">
    <text evidence="3">The sequence shown here is derived from an EMBL/GenBank/DDBJ whole genome shotgun (WGS) entry which is preliminary data.</text>
</comment>
<keyword evidence="4" id="KW-1185">Reference proteome</keyword>
<protein>
    <submittedName>
        <fullName evidence="3">DUF4124 domain-containing protein</fullName>
    </submittedName>
</protein>
<evidence type="ECO:0000259" key="2">
    <source>
        <dbReference type="Pfam" id="PF13511"/>
    </source>
</evidence>
<dbReference type="InterPro" id="IPR025392">
    <property type="entry name" value="DUF4124"/>
</dbReference>
<proteinExistence type="predicted"/>
<organism evidence="3 4">
    <name type="scientific">Halopseudomonas laoshanensis</name>
    <dbReference type="NCBI Taxonomy" id="2268758"/>
    <lineage>
        <taxon>Bacteria</taxon>
        <taxon>Pseudomonadati</taxon>
        <taxon>Pseudomonadota</taxon>
        <taxon>Gammaproteobacteria</taxon>
        <taxon>Pseudomonadales</taxon>
        <taxon>Pseudomonadaceae</taxon>
        <taxon>Halopseudomonas</taxon>
    </lineage>
</organism>
<dbReference type="Proteomes" id="UP000463138">
    <property type="component" value="Unassembled WGS sequence"/>
</dbReference>
<sequence>MLRSFSGVLVGLLISVAAYGQQAQLYRYVDDKGVTVLGNRVPPEFVSRGYEVLDSNGRVREVIPAAPTPEELQATREAREAQARQRQSDTTLLRLYSSQADLDRAHARQLAQIESLIQSARGEIDGVQDRREELQQRAAVQERAGREIDAQILQELAHADDETERLERLIEAKQLEIKEVRASFVHQRARLGYLLGASDSDS</sequence>
<dbReference type="Pfam" id="PF13511">
    <property type="entry name" value="DUF4124"/>
    <property type="match status" value="1"/>
</dbReference>
<feature type="domain" description="DUF4124" evidence="2">
    <location>
        <begin position="13"/>
        <end position="77"/>
    </location>
</feature>
<evidence type="ECO:0000313" key="4">
    <source>
        <dbReference type="Proteomes" id="UP000463138"/>
    </source>
</evidence>
<keyword evidence="1" id="KW-0175">Coiled coil</keyword>
<name>A0A7V7GSH7_9GAMM</name>
<reference evidence="3 4" key="1">
    <citation type="submission" date="2018-07" db="EMBL/GenBank/DDBJ databases">
        <title>Pseudomonas laoshanensis sp. nov., isolated from soil.</title>
        <authorList>
            <person name="Sun J."/>
            <person name="Yu L."/>
            <person name="Wang M."/>
            <person name="Zhang C."/>
        </authorList>
    </citation>
    <scope>NUCLEOTIDE SEQUENCE [LARGE SCALE GENOMIC DNA]</scope>
    <source>
        <strain evidence="3 4">Y22</strain>
    </source>
</reference>
<feature type="coiled-coil region" evidence="1">
    <location>
        <begin position="110"/>
        <end position="183"/>
    </location>
</feature>
<gene>
    <name evidence="3" type="ORF">DT594_11620</name>
</gene>